<evidence type="ECO:0000313" key="1">
    <source>
        <dbReference type="EMBL" id="KAH9480413.1"/>
    </source>
</evidence>
<accession>A0ACB8GXP3</accession>
<dbReference type="Proteomes" id="UP000664032">
    <property type="component" value="Unassembled WGS sequence"/>
</dbReference>
<evidence type="ECO:0000313" key="2">
    <source>
        <dbReference type="Proteomes" id="UP000664032"/>
    </source>
</evidence>
<gene>
    <name evidence="1" type="ORF">JR316_0007011</name>
</gene>
<protein>
    <submittedName>
        <fullName evidence="1">Superoxide dismutase [Cu-Zn]</fullName>
    </submittedName>
</protein>
<keyword evidence="2" id="KW-1185">Reference proteome</keyword>
<reference evidence="1" key="1">
    <citation type="submission" date="2021-10" db="EMBL/GenBank/DDBJ databases">
        <title>Psilocybe cubensis genome.</title>
        <authorList>
            <person name="Mckernan K.J."/>
            <person name="Crawford S."/>
            <person name="Trippe A."/>
            <person name="Kane L.T."/>
            <person name="Mclaughlin S."/>
        </authorList>
    </citation>
    <scope>NUCLEOTIDE SEQUENCE</scope>
    <source>
        <strain evidence="1">MGC-MH-2018</strain>
    </source>
</reference>
<proteinExistence type="predicted"/>
<name>A0ACB8GXP3_PSICU</name>
<organism evidence="1 2">
    <name type="scientific">Psilocybe cubensis</name>
    <name type="common">Psychedelic mushroom</name>
    <name type="synonym">Stropharia cubensis</name>
    <dbReference type="NCBI Taxonomy" id="181762"/>
    <lineage>
        <taxon>Eukaryota</taxon>
        <taxon>Fungi</taxon>
        <taxon>Dikarya</taxon>
        <taxon>Basidiomycota</taxon>
        <taxon>Agaricomycotina</taxon>
        <taxon>Agaricomycetes</taxon>
        <taxon>Agaricomycetidae</taxon>
        <taxon>Agaricales</taxon>
        <taxon>Agaricineae</taxon>
        <taxon>Strophariaceae</taxon>
        <taxon>Psilocybe</taxon>
    </lineage>
</organism>
<dbReference type="EMBL" id="JAFIQS020000006">
    <property type="protein sequence ID" value="KAH9480413.1"/>
    <property type="molecule type" value="Genomic_DNA"/>
</dbReference>
<comment type="caution">
    <text evidence="1">The sequence shown here is derived from an EMBL/GenBank/DDBJ whole genome shotgun (WGS) entry which is preliminary data.</text>
</comment>
<sequence length="198" mass="20293">MDSYTKQKSSARPFVIALAFLGTVFLGYKLFFQDTPVAPVRSAVVVLNGESHVTGTVTFQQSSPSGPVQISGKIQGLSSDSLHGFHVHVSGDLSGGCLSAGAHFNPFGKTHGAPSSSVRHVGDLGNIKTDKSGTANIDFSDHLISLNGATSIVGRSVVVHAGTDDLGLGGNEESLKTGNAGGRVACGVIGLFSIESLI</sequence>